<dbReference type="RefSeq" id="XP_009547087.1">
    <property type="nucleotide sequence ID" value="XM_009548792.1"/>
</dbReference>
<name>W4K5M3_HETIT</name>
<organism evidence="2 3">
    <name type="scientific">Heterobasidion irregulare (strain TC 32-1)</name>
    <dbReference type="NCBI Taxonomy" id="747525"/>
    <lineage>
        <taxon>Eukaryota</taxon>
        <taxon>Fungi</taxon>
        <taxon>Dikarya</taxon>
        <taxon>Basidiomycota</taxon>
        <taxon>Agaricomycotina</taxon>
        <taxon>Agaricomycetes</taxon>
        <taxon>Russulales</taxon>
        <taxon>Bondarzewiaceae</taxon>
        <taxon>Heterobasidion</taxon>
        <taxon>Heterobasidion annosum species complex</taxon>
    </lineage>
</organism>
<protein>
    <recommendedName>
        <fullName evidence="4">BTB domain-containing protein</fullName>
    </recommendedName>
</protein>
<dbReference type="EMBL" id="KI925459">
    <property type="protein sequence ID" value="ETW80321.1"/>
    <property type="molecule type" value="Genomic_DNA"/>
</dbReference>
<dbReference type="OrthoDB" id="3199068at2759"/>
<dbReference type="InParanoid" id="W4K5M3"/>
<evidence type="ECO:0000256" key="1">
    <source>
        <dbReference type="SAM" id="MobiDB-lite"/>
    </source>
</evidence>
<reference evidence="2 3" key="1">
    <citation type="journal article" date="2012" name="New Phytol.">
        <title>Insight into trade-off between wood decay and parasitism from the genome of a fungal forest pathogen.</title>
        <authorList>
            <person name="Olson A."/>
            <person name="Aerts A."/>
            <person name="Asiegbu F."/>
            <person name="Belbahri L."/>
            <person name="Bouzid O."/>
            <person name="Broberg A."/>
            <person name="Canback B."/>
            <person name="Coutinho P.M."/>
            <person name="Cullen D."/>
            <person name="Dalman K."/>
            <person name="Deflorio G."/>
            <person name="van Diepen L.T."/>
            <person name="Dunand C."/>
            <person name="Duplessis S."/>
            <person name="Durling M."/>
            <person name="Gonthier P."/>
            <person name="Grimwood J."/>
            <person name="Fossdal C.G."/>
            <person name="Hansson D."/>
            <person name="Henrissat B."/>
            <person name="Hietala A."/>
            <person name="Himmelstrand K."/>
            <person name="Hoffmeister D."/>
            <person name="Hogberg N."/>
            <person name="James T.Y."/>
            <person name="Karlsson M."/>
            <person name="Kohler A."/>
            <person name="Kues U."/>
            <person name="Lee Y.H."/>
            <person name="Lin Y.C."/>
            <person name="Lind M."/>
            <person name="Lindquist E."/>
            <person name="Lombard V."/>
            <person name="Lucas S."/>
            <person name="Lunden K."/>
            <person name="Morin E."/>
            <person name="Murat C."/>
            <person name="Park J."/>
            <person name="Raffaello T."/>
            <person name="Rouze P."/>
            <person name="Salamov A."/>
            <person name="Schmutz J."/>
            <person name="Solheim H."/>
            <person name="Stahlberg J."/>
            <person name="Velez H."/>
            <person name="de Vries R.P."/>
            <person name="Wiebenga A."/>
            <person name="Woodward S."/>
            <person name="Yakovlev I."/>
            <person name="Garbelotto M."/>
            <person name="Martin F."/>
            <person name="Grigoriev I.V."/>
            <person name="Stenlid J."/>
        </authorList>
    </citation>
    <scope>NUCLEOTIDE SEQUENCE [LARGE SCALE GENOMIC DNA]</scope>
    <source>
        <strain evidence="2 3">TC 32-1</strain>
    </source>
</reference>
<feature type="compositionally biased region" description="Acidic residues" evidence="1">
    <location>
        <begin position="43"/>
        <end position="54"/>
    </location>
</feature>
<dbReference type="AlphaFoldDB" id="W4K5M3"/>
<dbReference type="KEGG" id="hir:HETIRDRAFT_320591"/>
<evidence type="ECO:0008006" key="4">
    <source>
        <dbReference type="Google" id="ProtNLM"/>
    </source>
</evidence>
<accession>W4K5M3</accession>
<keyword evidence="3" id="KW-1185">Reference proteome</keyword>
<dbReference type="HOGENOM" id="CLU_653933_0_0_1"/>
<feature type="region of interest" description="Disordered" evidence="1">
    <location>
        <begin position="38"/>
        <end position="64"/>
    </location>
</feature>
<dbReference type="Proteomes" id="UP000030671">
    <property type="component" value="Unassembled WGS sequence"/>
</dbReference>
<evidence type="ECO:0000313" key="3">
    <source>
        <dbReference type="Proteomes" id="UP000030671"/>
    </source>
</evidence>
<gene>
    <name evidence="2" type="ORF">HETIRDRAFT_320591</name>
</gene>
<sequence>MSRVSQLLNIQTALNRPLPGHFPSESDFGSPVSTFIEFSGSESETDTETGDSDDETTRARLDPLNIDDSPLTATTDLSLITPGTEYGVNFANGKRVYFAEEEIDATPEKCYNESSTATDLKNYNDAEVAAHQEEGYTEVEIHAVPSSRPVEVDAVPKVTHIGISASPYYTHTAVDATPKYVDAGCAAPGLEYAQKEAATESDEITAFKLNELYFLDSVVFLVGGQLFRVPRYCFLNEAGATFHKLFSHPFGKFDIVKGSSIRHPLPLPKDVSAFDFENFLKVMYPLYSPLPIQMGRVEWESALKLATKWKFTMIRRKALSELSKMNLEPIDYIDFGTRYTCAAFLFDGYKKLALREESVNDYEASVMSRSGSMGRFVRLRDLVKATTAGRTVADEHVHREFREELVQDDDYRFNPKGKQG</sequence>
<dbReference type="GeneID" id="20670675"/>
<proteinExistence type="predicted"/>
<evidence type="ECO:0000313" key="2">
    <source>
        <dbReference type="EMBL" id="ETW80321.1"/>
    </source>
</evidence>
<dbReference type="STRING" id="747525.W4K5M3"/>